<accession>A0A916N7H2</accession>
<dbReference type="EMBL" id="CAJQUM010000001">
    <property type="protein sequence ID" value="CAG4882143.1"/>
    <property type="molecule type" value="Genomic_DNA"/>
</dbReference>
<protein>
    <recommendedName>
        <fullName evidence="4">DUF1329 domain-containing protein</fullName>
    </recommendedName>
</protein>
<dbReference type="Gene3D" id="2.50.20.10">
    <property type="entry name" value="Lipoprotein localisation LolA/LolB/LppX"/>
    <property type="match status" value="1"/>
</dbReference>
<dbReference type="AlphaFoldDB" id="A0A916N7H2"/>
<comment type="caution">
    <text evidence="2">The sequence shown here is derived from an EMBL/GenBank/DDBJ whole genome shotgun (WGS) entry which is preliminary data.</text>
</comment>
<gene>
    <name evidence="2" type="ORF">GTOL_10025</name>
</gene>
<keyword evidence="3" id="KW-1185">Reference proteome</keyword>
<evidence type="ECO:0000256" key="1">
    <source>
        <dbReference type="SAM" id="SignalP"/>
    </source>
</evidence>
<reference evidence="2" key="1">
    <citation type="submission" date="2021-04" db="EMBL/GenBank/DDBJ databases">
        <authorList>
            <person name="Hornung B."/>
        </authorList>
    </citation>
    <scope>NUCLEOTIDE SEQUENCE</scope>
    <source>
        <strain evidence="2">G5G6</strain>
    </source>
</reference>
<dbReference type="CDD" id="cd16329">
    <property type="entry name" value="LolA_like"/>
    <property type="match status" value="1"/>
</dbReference>
<proteinExistence type="predicted"/>
<feature type="chain" id="PRO_5037552318" description="DUF1329 domain-containing protein" evidence="1">
    <location>
        <begin position="22"/>
        <end position="432"/>
    </location>
</feature>
<dbReference type="Pfam" id="PF07044">
    <property type="entry name" value="DUF1329"/>
    <property type="match status" value="1"/>
</dbReference>
<evidence type="ECO:0000313" key="2">
    <source>
        <dbReference type="EMBL" id="CAG4882143.1"/>
    </source>
</evidence>
<sequence length="432" mass="48868">MKHKLIGLSVLAAILSPLAQAVTDAEIDASFSPYDKGVPSFADLKPGMTINKGNVDKYKDVLDAATLNFVKNGWHDIEVGATNSIAYDKNYIAATKKYANQVKLGAKLGTIEGVQAGRPFPAEPSLQDPRAGEKLAFNYKYGMIMGDSGRIYPFYWYYRDFNNGKLERSISFDFHFINFKHRVTQPPVPDITPNPEKWYRGVYAKVLAPLDVKDTQLLIHRFDDDTKADDAYLYLGFQRRVRRLSMSQTTDSFLGSDLMIEDFEGLWSRVSDFKWTYKGTANMLLPVYRHTELKKTELVEPDGYKHVTFGGKAQCFFNTPWSLRKTYILEAVPTDPASPIGKRILYMDAQTAIFPMILIYDKKGELWKRWAVGFSDSAYHAPANKNAGVALYSTAAMTDVQSNHCTNMRLHVIIDEKLNPPALFNVQNMRGD</sequence>
<keyword evidence="1" id="KW-0732">Signal</keyword>
<name>A0A916N7H2_9PROT</name>
<organism evidence="2 3">
    <name type="scientific">Georgfuchsia toluolica</name>
    <dbReference type="NCBI Taxonomy" id="424218"/>
    <lineage>
        <taxon>Bacteria</taxon>
        <taxon>Pseudomonadati</taxon>
        <taxon>Pseudomonadota</taxon>
        <taxon>Betaproteobacteria</taxon>
        <taxon>Nitrosomonadales</taxon>
        <taxon>Sterolibacteriaceae</taxon>
        <taxon>Georgfuchsia</taxon>
    </lineage>
</organism>
<feature type="signal peptide" evidence="1">
    <location>
        <begin position="1"/>
        <end position="21"/>
    </location>
</feature>
<evidence type="ECO:0000313" key="3">
    <source>
        <dbReference type="Proteomes" id="UP000742786"/>
    </source>
</evidence>
<dbReference type="Proteomes" id="UP000742786">
    <property type="component" value="Unassembled WGS sequence"/>
</dbReference>
<evidence type="ECO:0008006" key="4">
    <source>
        <dbReference type="Google" id="ProtNLM"/>
    </source>
</evidence>
<dbReference type="RefSeq" id="WP_220634246.1">
    <property type="nucleotide sequence ID" value="NZ_CAJQUM010000001.1"/>
</dbReference>
<dbReference type="InterPro" id="IPR010752">
    <property type="entry name" value="DUF1329"/>
</dbReference>